<dbReference type="EMBL" id="JAULSN010000001">
    <property type="protein sequence ID" value="KAK3384313.1"/>
    <property type="molecule type" value="Genomic_DNA"/>
</dbReference>
<feature type="region of interest" description="Disordered" evidence="10">
    <location>
        <begin position="15"/>
        <end position="47"/>
    </location>
</feature>
<dbReference type="GO" id="GO:0005783">
    <property type="term" value="C:endoplasmic reticulum"/>
    <property type="evidence" value="ECO:0007669"/>
    <property type="project" value="UniProtKB-SubCell"/>
</dbReference>
<dbReference type="GO" id="GO:0005739">
    <property type="term" value="C:mitochondrion"/>
    <property type="evidence" value="ECO:0007669"/>
    <property type="project" value="UniProtKB-SubCell"/>
</dbReference>
<dbReference type="InterPro" id="IPR002523">
    <property type="entry name" value="MgTranspt_CorA/ZnTranspt_ZntB"/>
</dbReference>
<evidence type="ECO:0000256" key="1">
    <source>
        <dbReference type="ARBA" id="ARBA00004141"/>
    </source>
</evidence>
<dbReference type="PANTHER" id="PTHR48182">
    <property type="entry name" value="PROTEIN SERAC1"/>
    <property type="match status" value="1"/>
</dbReference>
<protein>
    <recommendedName>
        <fullName evidence="14">DUF676 domain-containing protein</fullName>
    </recommendedName>
</protein>
<feature type="transmembrane region" description="Helical" evidence="11">
    <location>
        <begin position="911"/>
        <end position="927"/>
    </location>
</feature>
<dbReference type="SUPFAM" id="SSF144083">
    <property type="entry name" value="Magnesium transport protein CorA, transmembrane region"/>
    <property type="match status" value="1"/>
</dbReference>
<keyword evidence="9" id="KW-0175">Coiled coil</keyword>
<feature type="compositionally biased region" description="Basic and acidic residues" evidence="10">
    <location>
        <begin position="24"/>
        <end position="44"/>
    </location>
</feature>
<sequence>MDLVVKIQDEGEAVGVDADQNASQRRDAAREAAGEHISEGDKGNELGMRMTRESGLTASSIPESDLEPGFAVIDGDLPGAGNGHNDTHVDIIAVPCPGADPVKTWTSAPLPDHYFGLEPQNELQRLPTVAKLAGNVILSPVIDRHLPRAGHVWVRQDIRGKVNTARVLLYRHRALTDDMRLEDLARDLLDQVKQVRPGTHSSRPLFFIGHSIGGLVVKLALLLASKTPLFGQITSSCHGVSFFGTPHRGSSYMSMKNLKRSIRQLLHLQRPLPRSLADELRVNHPGLSRLHEQFVDIASEFRLWSLYETQDSQLSGTGAGLASEVQFEAPLVSIKSALLDIWQEDIFSVDSNHAHLASFGPENINTMTTYLADLTAAIAKAQDLSTMYTHTPLHLENHVHVEVIGFYPDTAGDVDSATTRLYSSKNSLAEFLEKGPEACLGERMHKIPRRHDSHQYHGHDMLENLGRRAQESSGVSGLGVDEQNSGSSTANPLSSEAMTAPLGSVVTDPPARPSIQPLSDSGTLPEGLAGHSLSVPNMSTRPPSIDSRASVSTASEPAIQLGALDSATFPAEQSIHFDALSRQRAGLLMKASAMQDELVAGFSRPDPALRKFMWIHLPFNNPVWVKTLFEKLRDTVAGNYSVLFEYDHWEAKTIQNRHSESQPAFMKPICNYLPSESILSPRIPSPFNPLASSGPRPSYLYLYFPYLHFDTYSSVIRRRSLIQRRRDHGRANPVPEDVSKRSLESRVIWEYVGFDPPLNPRRTLDQFGHHSLQDTHSRDDDQMLYKLTKKLGRKPLAGATNRARRDAARRDAGRSPRVSSSSLKGEHSSGRDSPADPEKDVELEMEANLKPGNLLMVDQLWLWAIDTTTLTTYFPKRESNAREGRLFQQADLRNSVYNELNGDLTGRTDNALDLAALIVFHAVIVFLERSTHPDLEMFRIFEEAIGMLSERMTLNMKQFRTQTLNRDLDDDSSNAGDCDSASGTDSDSDSDSDSDLDPDVNSAASIKRRHQREMKRAEDENRENTSALLELRDMEDELSILNKLFDTQDSVIKSMKTTFTEREELRNITTNGQAYLDEAVEYLDEFKEKTNEMLKRIETTRRDYEKMLEMAQRQAQVDEVRWSRLQAELASSQNLSVMIFTTFTVIFLPLTFFTGLFGMNTSEWQEEGNLPSLSDIGAISLPTSVFLILASLAAAFSWRVQRMFKLTYRLAKRAWKGYLRYVSKVEPAWRKQSKKRRKLEKRSRLKEAQELGENDRAYDFWATIRNHPRNAKYHIPHRNRNGL</sequence>
<keyword evidence="7" id="KW-0496">Mitochondrion</keyword>
<evidence type="ECO:0000256" key="5">
    <source>
        <dbReference type="ARBA" id="ARBA00022824"/>
    </source>
</evidence>
<keyword evidence="6 11" id="KW-1133">Transmembrane helix</keyword>
<keyword evidence="4 11" id="KW-0812">Transmembrane</keyword>
<evidence type="ECO:0008006" key="14">
    <source>
        <dbReference type="Google" id="ProtNLM"/>
    </source>
</evidence>
<feature type="compositionally biased region" description="Acidic residues" evidence="10">
    <location>
        <begin position="986"/>
        <end position="998"/>
    </location>
</feature>
<dbReference type="Gene3D" id="1.20.58.340">
    <property type="entry name" value="Magnesium transport protein CorA, transmembrane region"/>
    <property type="match status" value="1"/>
</dbReference>
<name>A0AAE0NMJ0_9PEZI</name>
<keyword evidence="13" id="KW-1185">Reference proteome</keyword>
<evidence type="ECO:0000256" key="9">
    <source>
        <dbReference type="SAM" id="Coils"/>
    </source>
</evidence>
<evidence type="ECO:0000256" key="4">
    <source>
        <dbReference type="ARBA" id="ARBA00022692"/>
    </source>
</evidence>
<accession>A0AAE0NMJ0</accession>
<evidence type="ECO:0000256" key="7">
    <source>
        <dbReference type="ARBA" id="ARBA00023128"/>
    </source>
</evidence>
<feature type="compositionally biased region" description="Basic and acidic residues" evidence="10">
    <location>
        <begin position="803"/>
        <end position="814"/>
    </location>
</feature>
<evidence type="ECO:0000256" key="8">
    <source>
        <dbReference type="ARBA" id="ARBA00023136"/>
    </source>
</evidence>
<dbReference type="GO" id="GO:0016020">
    <property type="term" value="C:membrane"/>
    <property type="evidence" value="ECO:0007669"/>
    <property type="project" value="UniProtKB-SubCell"/>
</dbReference>
<dbReference type="Proteomes" id="UP001287356">
    <property type="component" value="Unassembled WGS sequence"/>
</dbReference>
<proteinExistence type="predicted"/>
<comment type="subcellular location">
    <subcellularLocation>
        <location evidence="3">Endoplasmic reticulum</location>
    </subcellularLocation>
    <subcellularLocation>
        <location evidence="1">Membrane</location>
        <topology evidence="1">Multi-pass membrane protein</topology>
    </subcellularLocation>
    <subcellularLocation>
        <location evidence="2">Mitochondrion</location>
    </subcellularLocation>
</comment>
<dbReference type="Pfam" id="PF01544">
    <property type="entry name" value="CorA"/>
    <property type="match status" value="1"/>
</dbReference>
<gene>
    <name evidence="12" type="ORF">B0T24DRAFT_646292</name>
</gene>
<feature type="coiled-coil region" evidence="9">
    <location>
        <begin position="1083"/>
        <end position="1114"/>
    </location>
</feature>
<reference evidence="12" key="1">
    <citation type="journal article" date="2023" name="Mol. Phylogenet. Evol.">
        <title>Genome-scale phylogeny and comparative genomics of the fungal order Sordariales.</title>
        <authorList>
            <person name="Hensen N."/>
            <person name="Bonometti L."/>
            <person name="Westerberg I."/>
            <person name="Brannstrom I.O."/>
            <person name="Guillou S."/>
            <person name="Cros-Aarteil S."/>
            <person name="Calhoun S."/>
            <person name="Haridas S."/>
            <person name="Kuo A."/>
            <person name="Mondo S."/>
            <person name="Pangilinan J."/>
            <person name="Riley R."/>
            <person name="LaButti K."/>
            <person name="Andreopoulos B."/>
            <person name="Lipzen A."/>
            <person name="Chen C."/>
            <person name="Yan M."/>
            <person name="Daum C."/>
            <person name="Ng V."/>
            <person name="Clum A."/>
            <person name="Steindorff A."/>
            <person name="Ohm R.A."/>
            <person name="Martin F."/>
            <person name="Silar P."/>
            <person name="Natvig D.O."/>
            <person name="Lalanne C."/>
            <person name="Gautier V."/>
            <person name="Ament-Velasquez S.L."/>
            <person name="Kruys A."/>
            <person name="Hutchinson M.I."/>
            <person name="Powell A.J."/>
            <person name="Barry K."/>
            <person name="Miller A.N."/>
            <person name="Grigoriev I.V."/>
            <person name="Debuchy R."/>
            <person name="Gladieux P."/>
            <person name="Hiltunen Thoren M."/>
            <person name="Johannesson H."/>
        </authorList>
    </citation>
    <scope>NUCLEOTIDE SEQUENCE</scope>
    <source>
        <strain evidence="12">CBS 958.72</strain>
    </source>
</reference>
<evidence type="ECO:0000256" key="3">
    <source>
        <dbReference type="ARBA" id="ARBA00004240"/>
    </source>
</evidence>
<dbReference type="PANTHER" id="PTHR48182:SF2">
    <property type="entry name" value="PROTEIN SERAC1"/>
    <property type="match status" value="1"/>
</dbReference>
<feature type="region of interest" description="Disordered" evidence="10">
    <location>
        <begin position="965"/>
        <end position="1024"/>
    </location>
</feature>
<evidence type="ECO:0000256" key="2">
    <source>
        <dbReference type="ARBA" id="ARBA00004173"/>
    </source>
</evidence>
<dbReference type="InterPro" id="IPR029058">
    <property type="entry name" value="AB_hydrolase_fold"/>
</dbReference>
<evidence type="ECO:0000256" key="6">
    <source>
        <dbReference type="ARBA" id="ARBA00022989"/>
    </source>
</evidence>
<evidence type="ECO:0000256" key="10">
    <source>
        <dbReference type="SAM" id="MobiDB-lite"/>
    </source>
</evidence>
<feature type="region of interest" description="Disordered" evidence="10">
    <location>
        <begin position="795"/>
        <end position="839"/>
    </location>
</feature>
<evidence type="ECO:0000313" key="12">
    <source>
        <dbReference type="EMBL" id="KAK3384313.1"/>
    </source>
</evidence>
<dbReference type="Gene3D" id="3.40.50.1820">
    <property type="entry name" value="alpha/beta hydrolase"/>
    <property type="match status" value="1"/>
</dbReference>
<keyword evidence="8 11" id="KW-0472">Membrane</keyword>
<feature type="compositionally biased region" description="Polar residues" evidence="10">
    <location>
        <begin position="482"/>
        <end position="497"/>
    </location>
</feature>
<comment type="caution">
    <text evidence="12">The sequence shown here is derived from an EMBL/GenBank/DDBJ whole genome shotgun (WGS) entry which is preliminary data.</text>
</comment>
<keyword evidence="5" id="KW-0256">Endoplasmic reticulum</keyword>
<feature type="region of interest" description="Disordered" evidence="10">
    <location>
        <begin position="469"/>
        <end position="548"/>
    </location>
</feature>
<feature type="transmembrane region" description="Helical" evidence="11">
    <location>
        <begin position="1179"/>
        <end position="1200"/>
    </location>
</feature>
<dbReference type="InterPro" id="IPR045863">
    <property type="entry name" value="CorA_TM1_TM2"/>
</dbReference>
<organism evidence="12 13">
    <name type="scientific">Lasiosphaeria ovina</name>
    <dbReference type="NCBI Taxonomy" id="92902"/>
    <lineage>
        <taxon>Eukaryota</taxon>
        <taxon>Fungi</taxon>
        <taxon>Dikarya</taxon>
        <taxon>Ascomycota</taxon>
        <taxon>Pezizomycotina</taxon>
        <taxon>Sordariomycetes</taxon>
        <taxon>Sordariomycetidae</taxon>
        <taxon>Sordariales</taxon>
        <taxon>Lasiosphaeriaceae</taxon>
        <taxon>Lasiosphaeria</taxon>
    </lineage>
</organism>
<dbReference type="GO" id="GO:0046873">
    <property type="term" value="F:metal ion transmembrane transporter activity"/>
    <property type="evidence" value="ECO:0007669"/>
    <property type="project" value="InterPro"/>
</dbReference>
<evidence type="ECO:0000313" key="13">
    <source>
        <dbReference type="Proteomes" id="UP001287356"/>
    </source>
</evidence>
<feature type="transmembrane region" description="Helical" evidence="11">
    <location>
        <begin position="1135"/>
        <end position="1159"/>
    </location>
</feature>
<evidence type="ECO:0000256" key="11">
    <source>
        <dbReference type="SAM" id="Phobius"/>
    </source>
</evidence>
<feature type="compositionally biased region" description="Basic and acidic residues" evidence="10">
    <location>
        <begin position="1014"/>
        <end position="1023"/>
    </location>
</feature>
<dbReference type="InterPro" id="IPR052374">
    <property type="entry name" value="SERAC1"/>
</dbReference>
<reference evidence="12" key="2">
    <citation type="submission" date="2023-06" db="EMBL/GenBank/DDBJ databases">
        <authorList>
            <consortium name="Lawrence Berkeley National Laboratory"/>
            <person name="Haridas S."/>
            <person name="Hensen N."/>
            <person name="Bonometti L."/>
            <person name="Westerberg I."/>
            <person name="Brannstrom I.O."/>
            <person name="Guillou S."/>
            <person name="Cros-Aarteil S."/>
            <person name="Calhoun S."/>
            <person name="Kuo A."/>
            <person name="Mondo S."/>
            <person name="Pangilinan J."/>
            <person name="Riley R."/>
            <person name="Labutti K."/>
            <person name="Andreopoulos B."/>
            <person name="Lipzen A."/>
            <person name="Chen C."/>
            <person name="Yanf M."/>
            <person name="Daum C."/>
            <person name="Ng V."/>
            <person name="Clum A."/>
            <person name="Steindorff A."/>
            <person name="Ohm R."/>
            <person name="Martin F."/>
            <person name="Silar P."/>
            <person name="Natvig D."/>
            <person name="Lalanne C."/>
            <person name="Gautier V."/>
            <person name="Ament-Velasquez S.L."/>
            <person name="Kruys A."/>
            <person name="Hutchinson M.I."/>
            <person name="Powell A.J."/>
            <person name="Barry K."/>
            <person name="Miller A.N."/>
            <person name="Grigoriev I.V."/>
            <person name="Debuchy R."/>
            <person name="Gladieux P."/>
            <person name="Thoren M.H."/>
            <person name="Johannesson H."/>
        </authorList>
    </citation>
    <scope>NUCLEOTIDE SEQUENCE</scope>
    <source>
        <strain evidence="12">CBS 958.72</strain>
    </source>
</reference>
<dbReference type="SUPFAM" id="SSF53474">
    <property type="entry name" value="alpha/beta-Hydrolases"/>
    <property type="match status" value="1"/>
</dbReference>
<feature type="compositionally biased region" description="Polar residues" evidence="10">
    <location>
        <begin position="534"/>
        <end position="548"/>
    </location>
</feature>
<feature type="compositionally biased region" description="Basic and acidic residues" evidence="10">
    <location>
        <begin position="824"/>
        <end position="839"/>
    </location>
</feature>